<evidence type="ECO:0000313" key="3">
    <source>
        <dbReference type="EMBL" id="PLW07739.1"/>
    </source>
</evidence>
<evidence type="ECO:0000256" key="2">
    <source>
        <dbReference type="SAM" id="SignalP"/>
    </source>
</evidence>
<feature type="chain" id="PRO_5016243722" description="Secreted protein" evidence="2">
    <location>
        <begin position="20"/>
        <end position="101"/>
    </location>
</feature>
<name>A0A2N5S3D0_9BASI</name>
<proteinExistence type="predicted"/>
<dbReference type="EMBL" id="PGCI01001108">
    <property type="protein sequence ID" value="PLW07739.1"/>
    <property type="molecule type" value="Genomic_DNA"/>
</dbReference>
<accession>A0A2N5S3D0</accession>
<protein>
    <recommendedName>
        <fullName evidence="5">Secreted protein</fullName>
    </recommendedName>
</protein>
<keyword evidence="2" id="KW-0732">Signal</keyword>
<feature type="region of interest" description="Disordered" evidence="1">
    <location>
        <begin position="80"/>
        <end position="101"/>
    </location>
</feature>
<sequence>MRSFLAVAVSLACIQVTSAIPMFNHGGHRLYTRQMSCGNMSGLIPLNLLGHSTCTMTGGGSAGPPPGAGDLVAVHRVVNTSRSPRSRSSRTSTIPILSKRF</sequence>
<evidence type="ECO:0000313" key="4">
    <source>
        <dbReference type="Proteomes" id="UP000235392"/>
    </source>
</evidence>
<dbReference type="AlphaFoldDB" id="A0A2N5S3D0"/>
<comment type="caution">
    <text evidence="3">The sequence shown here is derived from an EMBL/GenBank/DDBJ whole genome shotgun (WGS) entry which is preliminary data.</text>
</comment>
<gene>
    <name evidence="3" type="ORF">PCASD_20955</name>
</gene>
<organism evidence="3 4">
    <name type="scientific">Puccinia coronata f. sp. avenae</name>
    <dbReference type="NCBI Taxonomy" id="200324"/>
    <lineage>
        <taxon>Eukaryota</taxon>
        <taxon>Fungi</taxon>
        <taxon>Dikarya</taxon>
        <taxon>Basidiomycota</taxon>
        <taxon>Pucciniomycotina</taxon>
        <taxon>Pucciniomycetes</taxon>
        <taxon>Pucciniales</taxon>
        <taxon>Pucciniaceae</taxon>
        <taxon>Puccinia</taxon>
    </lineage>
</organism>
<reference evidence="3 4" key="1">
    <citation type="submission" date="2017-11" db="EMBL/GenBank/DDBJ databases">
        <title>De novo assembly and phasing of dikaryotic genomes from two isolates of Puccinia coronata f. sp. avenae, the causal agent of oat crown rust.</title>
        <authorList>
            <person name="Miller M.E."/>
            <person name="Zhang Y."/>
            <person name="Omidvar V."/>
            <person name="Sperschneider J."/>
            <person name="Schwessinger B."/>
            <person name="Raley C."/>
            <person name="Palmer J.M."/>
            <person name="Garnica D."/>
            <person name="Upadhyaya N."/>
            <person name="Rathjen J."/>
            <person name="Taylor J.M."/>
            <person name="Park R.F."/>
            <person name="Dodds P.N."/>
            <person name="Hirsch C.D."/>
            <person name="Kianian S.F."/>
            <person name="Figueroa M."/>
        </authorList>
    </citation>
    <scope>NUCLEOTIDE SEQUENCE [LARGE SCALE GENOMIC DNA]</scope>
    <source>
        <strain evidence="3">12SD80</strain>
    </source>
</reference>
<dbReference type="Proteomes" id="UP000235392">
    <property type="component" value="Unassembled WGS sequence"/>
</dbReference>
<evidence type="ECO:0008006" key="5">
    <source>
        <dbReference type="Google" id="ProtNLM"/>
    </source>
</evidence>
<feature type="signal peptide" evidence="2">
    <location>
        <begin position="1"/>
        <end position="19"/>
    </location>
</feature>
<evidence type="ECO:0000256" key="1">
    <source>
        <dbReference type="SAM" id="MobiDB-lite"/>
    </source>
</evidence>